<gene>
    <name evidence="1" type="ORF">BINO364_LOCUS12527</name>
</gene>
<evidence type="ECO:0000313" key="1">
    <source>
        <dbReference type="EMBL" id="CAH0727148.1"/>
    </source>
</evidence>
<sequence>MPYYSHLNDGSCVRAGIPSSTTVHTEFIRRHSDLRENAPATVCGARERVPADSAQVCAISAVRTLVPVQCAQSKAVR</sequence>
<reference evidence="1" key="1">
    <citation type="submission" date="2021-12" db="EMBL/GenBank/DDBJ databases">
        <authorList>
            <person name="Martin H S."/>
        </authorList>
    </citation>
    <scope>NUCLEOTIDE SEQUENCE</scope>
</reference>
<accession>A0A8J9VQ72</accession>
<dbReference type="EMBL" id="OV170226">
    <property type="protein sequence ID" value="CAH0727148.1"/>
    <property type="molecule type" value="Genomic_DNA"/>
</dbReference>
<dbReference type="AlphaFoldDB" id="A0A8J9VQ72"/>
<feature type="non-terminal residue" evidence="1">
    <location>
        <position position="77"/>
    </location>
</feature>
<organism evidence="1 2">
    <name type="scientific">Brenthis ino</name>
    <name type="common">lesser marbled fritillary</name>
    <dbReference type="NCBI Taxonomy" id="405034"/>
    <lineage>
        <taxon>Eukaryota</taxon>
        <taxon>Metazoa</taxon>
        <taxon>Ecdysozoa</taxon>
        <taxon>Arthropoda</taxon>
        <taxon>Hexapoda</taxon>
        <taxon>Insecta</taxon>
        <taxon>Pterygota</taxon>
        <taxon>Neoptera</taxon>
        <taxon>Endopterygota</taxon>
        <taxon>Lepidoptera</taxon>
        <taxon>Glossata</taxon>
        <taxon>Ditrysia</taxon>
        <taxon>Papilionoidea</taxon>
        <taxon>Nymphalidae</taxon>
        <taxon>Heliconiinae</taxon>
        <taxon>Argynnini</taxon>
        <taxon>Brenthis</taxon>
    </lineage>
</organism>
<keyword evidence="2" id="KW-1185">Reference proteome</keyword>
<proteinExistence type="predicted"/>
<name>A0A8J9VQ72_9NEOP</name>
<dbReference type="Proteomes" id="UP000838878">
    <property type="component" value="Chromosome 6"/>
</dbReference>
<protein>
    <submittedName>
        <fullName evidence="1">Uncharacterized protein</fullName>
    </submittedName>
</protein>
<evidence type="ECO:0000313" key="2">
    <source>
        <dbReference type="Proteomes" id="UP000838878"/>
    </source>
</evidence>